<gene>
    <name evidence="2" type="ORF">GCM10009410_03650</name>
</gene>
<dbReference type="EMBL" id="BMQW01000001">
    <property type="protein sequence ID" value="GGP74990.1"/>
    <property type="molecule type" value="Genomic_DNA"/>
</dbReference>
<evidence type="ECO:0000256" key="1">
    <source>
        <dbReference type="SAM" id="Phobius"/>
    </source>
</evidence>
<evidence type="ECO:0008006" key="4">
    <source>
        <dbReference type="Google" id="ProtNLM"/>
    </source>
</evidence>
<keyword evidence="3" id="KW-1185">Reference proteome</keyword>
<name>A0ABQ2QEV9_9GAMM</name>
<feature type="transmembrane region" description="Helical" evidence="1">
    <location>
        <begin position="329"/>
        <end position="347"/>
    </location>
</feature>
<keyword evidence="1" id="KW-1133">Transmembrane helix</keyword>
<sequence>MDKTHHTHVTDIPLCFRVGVTGHRDAALAAVDRAALEKVVAEVLAQLAQNANQVLQQQSAVYSGGAAQLQLISALAEGTDRLVAQQALQAGWTLHALLPFSAANYQLDFETDASKQAFSGLLDAVHAVTDLAIDRTTAQLTGYEAVGKLLARNTDVLIALWDGEPARGPGGTASVVEMALQEGVPVVWVGLTAELQVRCIAPGNGVVNQISWQSWLADFVENTLTPPQQDSDRLEQQELAQFMATSPGRVKKGWLYPFFQWCFTGRKPGKSDFVQAKQEDVCAQQWHAFNEGTSEAMPDVQASAAIHQHYIKADLLASMFAQQYRAASILNYVLASMAVLMALLGLLLKDLKLVWILLELSIILGMLGNTYIGKRHRWHQKWLDYRLLAEQLRVARYFALIGANSLKQHRWLSSFHQAQHVSWVNWYLTAVIRSVNLPAGQLGNACTERFSEGLTTQLNDQIAYHHHTAAQAHKAEHRLHILGEVCLYGTLLACLGYLGVAVFSETVNYSVATWVTFITALLPAFGASSYGLRAHGDYEGIAHRSELTATQLSDIAGRLEQTEHDLASLLTLSELVRQVKSAELRDWRVTFERKLLAIPG</sequence>
<dbReference type="Gene3D" id="3.40.50.450">
    <property type="match status" value="1"/>
</dbReference>
<organism evidence="2 3">
    <name type="scientific">Shewanella ulleungensis</name>
    <dbReference type="NCBI Taxonomy" id="2282699"/>
    <lineage>
        <taxon>Bacteria</taxon>
        <taxon>Pseudomonadati</taxon>
        <taxon>Pseudomonadota</taxon>
        <taxon>Gammaproteobacteria</taxon>
        <taxon>Alteromonadales</taxon>
        <taxon>Shewanellaceae</taxon>
        <taxon>Shewanella</taxon>
    </lineage>
</organism>
<protein>
    <recommendedName>
        <fullName evidence="4">SMODS and SLOG-associating 2TM effector domain-containing protein</fullName>
    </recommendedName>
</protein>
<accession>A0ABQ2QEV9</accession>
<reference evidence="3" key="1">
    <citation type="journal article" date="2019" name="Int. J. Syst. Evol. Microbiol.">
        <title>The Global Catalogue of Microorganisms (GCM) 10K type strain sequencing project: providing services to taxonomists for standard genome sequencing and annotation.</title>
        <authorList>
            <consortium name="The Broad Institute Genomics Platform"/>
            <consortium name="The Broad Institute Genome Sequencing Center for Infectious Disease"/>
            <person name="Wu L."/>
            <person name="Ma J."/>
        </authorList>
    </citation>
    <scope>NUCLEOTIDE SEQUENCE [LARGE SCALE GENOMIC DNA]</scope>
    <source>
        <strain evidence="3">JCM 32305</strain>
    </source>
</reference>
<keyword evidence="1" id="KW-0812">Transmembrane</keyword>
<evidence type="ECO:0000313" key="2">
    <source>
        <dbReference type="EMBL" id="GGP74990.1"/>
    </source>
</evidence>
<proteinExistence type="predicted"/>
<keyword evidence="1" id="KW-0472">Membrane</keyword>
<dbReference type="Proteomes" id="UP000654004">
    <property type="component" value="Unassembled WGS sequence"/>
</dbReference>
<evidence type="ECO:0000313" key="3">
    <source>
        <dbReference type="Proteomes" id="UP000654004"/>
    </source>
</evidence>
<feature type="transmembrane region" description="Helical" evidence="1">
    <location>
        <begin position="509"/>
        <end position="532"/>
    </location>
</feature>
<dbReference type="RefSeq" id="WP_188952784.1">
    <property type="nucleotide sequence ID" value="NZ_BMQW01000001.1"/>
</dbReference>
<comment type="caution">
    <text evidence="2">The sequence shown here is derived from an EMBL/GenBank/DDBJ whole genome shotgun (WGS) entry which is preliminary data.</text>
</comment>
<feature type="transmembrane region" description="Helical" evidence="1">
    <location>
        <begin position="353"/>
        <end position="372"/>
    </location>
</feature>
<feature type="transmembrane region" description="Helical" evidence="1">
    <location>
        <begin position="481"/>
        <end position="503"/>
    </location>
</feature>
<dbReference type="SUPFAM" id="SSF102405">
    <property type="entry name" value="MCP/YpsA-like"/>
    <property type="match status" value="1"/>
</dbReference>